<dbReference type="KEGG" id="osn:115228405"/>
<dbReference type="PANTHER" id="PTHR19303">
    <property type="entry name" value="TRANSPOSON"/>
    <property type="match status" value="1"/>
</dbReference>
<accession>A0A6P7TY65</accession>
<dbReference type="RefSeq" id="XP_029654850.1">
    <property type="nucleotide sequence ID" value="XM_029798990.1"/>
</dbReference>
<evidence type="ECO:0000313" key="3">
    <source>
        <dbReference type="RefSeq" id="XP_029654850.1"/>
    </source>
</evidence>
<feature type="domain" description="DDE-1" evidence="1">
    <location>
        <begin position="2"/>
        <end position="160"/>
    </location>
</feature>
<keyword evidence="2" id="KW-1185">Reference proteome</keyword>
<dbReference type="GO" id="GO:0005634">
    <property type="term" value="C:nucleus"/>
    <property type="evidence" value="ECO:0007669"/>
    <property type="project" value="TreeGrafter"/>
</dbReference>
<proteinExistence type="predicted"/>
<evidence type="ECO:0000259" key="1">
    <source>
        <dbReference type="Pfam" id="PF03184"/>
    </source>
</evidence>
<protein>
    <submittedName>
        <fullName evidence="3">Tigger transposable element-derived protein 6-like</fullName>
    </submittedName>
</protein>
<dbReference type="InterPro" id="IPR050863">
    <property type="entry name" value="CenT-Element_Derived"/>
</dbReference>
<dbReference type="PANTHER" id="PTHR19303:SF73">
    <property type="entry name" value="PROTEIN PDC2"/>
    <property type="match status" value="1"/>
</dbReference>
<organism evidence="2 3">
    <name type="scientific">Octopus sinensis</name>
    <name type="common">East Asian common octopus</name>
    <dbReference type="NCBI Taxonomy" id="2607531"/>
    <lineage>
        <taxon>Eukaryota</taxon>
        <taxon>Metazoa</taxon>
        <taxon>Spiralia</taxon>
        <taxon>Lophotrochozoa</taxon>
        <taxon>Mollusca</taxon>
        <taxon>Cephalopoda</taxon>
        <taxon>Coleoidea</taxon>
        <taxon>Octopodiformes</taxon>
        <taxon>Octopoda</taxon>
        <taxon>Incirrata</taxon>
        <taxon>Octopodidae</taxon>
        <taxon>Octopus</taxon>
    </lineage>
</organism>
<dbReference type="InterPro" id="IPR004875">
    <property type="entry name" value="DDE_SF_endonuclease_dom"/>
</dbReference>
<dbReference type="Pfam" id="PF03184">
    <property type="entry name" value="DDE_1"/>
    <property type="match status" value="1"/>
</dbReference>
<evidence type="ECO:0000313" key="2">
    <source>
        <dbReference type="Proteomes" id="UP000515154"/>
    </source>
</evidence>
<dbReference type="Proteomes" id="UP000515154">
    <property type="component" value="Unplaced"/>
</dbReference>
<gene>
    <name evidence="3" type="primary">LOC115228405</name>
</gene>
<sequence>MAGSDKKIPLMIGKYQKPRCFKNIKIEKYLKYCNSSKAWMTQKIFNEWLYHWDIELKKKKRKILLIIDQCPSHKILIELKFIEILFLPPNTSTILQPMDQGIIRSFKTKFNKFKFNEILQKIECGYGIHESYKNLTLKDGVLFTYFGWNKVTEETIKNCFRHAKWIPRKEQIQSSNYTIEKYEETIKQLNILDPMEQSDFLDYTYTEIDEVEESLENDDDVNEKQTRGIFEEKTPANEINHEDAFKMLHNIKKYYTQDDTFNINAIQMINQLIKDTIFTKKQH</sequence>
<dbReference type="GO" id="GO:0003677">
    <property type="term" value="F:DNA binding"/>
    <property type="evidence" value="ECO:0007669"/>
    <property type="project" value="TreeGrafter"/>
</dbReference>
<dbReference type="AlphaFoldDB" id="A0A6P7TY65"/>
<name>A0A6P7TY65_9MOLL</name>
<reference evidence="3" key="1">
    <citation type="submission" date="2025-08" db="UniProtKB">
        <authorList>
            <consortium name="RefSeq"/>
        </authorList>
    </citation>
    <scope>IDENTIFICATION</scope>
</reference>